<protein>
    <recommendedName>
        <fullName evidence="1">YbaK/aminoacyl-tRNA synthetase-associated domain-containing protein</fullName>
    </recommendedName>
</protein>
<reference evidence="2 3" key="1">
    <citation type="journal article" date="2019" name="Syst. Appl. Microbiol.">
        <title>Characterization of Bifidobacterium species in feaces of the Egyptian fruit bat: Description of B. vespertilionis sp. nov. and B. rousetti sp. nov.</title>
        <authorList>
            <person name="Modesto M."/>
            <person name="Satti M."/>
            <person name="Watanabe K."/>
            <person name="Puglisi E."/>
            <person name="Morelli L."/>
            <person name="Huang C.-H."/>
            <person name="Liou J.-S."/>
            <person name="Miyashita M."/>
            <person name="Tamura T."/>
            <person name="Saito S."/>
            <person name="Mori K."/>
            <person name="Huang L."/>
            <person name="Sciavilla P."/>
            <person name="Sandri C."/>
            <person name="Spiezio C."/>
            <person name="Vitali F."/>
            <person name="Cavalieri D."/>
            <person name="Perpetuini G."/>
            <person name="Tofalo R."/>
            <person name="Bonetti A."/>
            <person name="Arita M."/>
            <person name="Mattarelli P."/>
        </authorList>
    </citation>
    <scope>NUCLEOTIDE SEQUENCE [LARGE SCALE GENOMIC DNA]</scope>
    <source>
        <strain evidence="2 3">RST7</strain>
    </source>
</reference>
<dbReference type="SUPFAM" id="SSF55826">
    <property type="entry name" value="YbaK/ProRS associated domain"/>
    <property type="match status" value="1"/>
</dbReference>
<dbReference type="Pfam" id="PF04073">
    <property type="entry name" value="tRNA_edit"/>
    <property type="match status" value="1"/>
</dbReference>
<dbReference type="InterPro" id="IPR036754">
    <property type="entry name" value="YbaK/aa-tRNA-synt-asso_dom_sf"/>
</dbReference>
<proteinExistence type="predicted"/>
<accession>A0A5M9ZT33</accession>
<dbReference type="Gene3D" id="3.90.960.10">
    <property type="entry name" value="YbaK/aminoacyl-tRNA synthetase-associated domain"/>
    <property type="match status" value="1"/>
</dbReference>
<evidence type="ECO:0000259" key="1">
    <source>
        <dbReference type="Pfam" id="PF04073"/>
    </source>
</evidence>
<dbReference type="Proteomes" id="UP000412028">
    <property type="component" value="Unassembled WGS sequence"/>
</dbReference>
<dbReference type="InterPro" id="IPR007214">
    <property type="entry name" value="YbaK/aa-tRNA-synth-assoc-dom"/>
</dbReference>
<evidence type="ECO:0000313" key="2">
    <source>
        <dbReference type="EMBL" id="KAA8830794.1"/>
    </source>
</evidence>
<dbReference type="RefSeq" id="WP_150381142.1">
    <property type="nucleotide sequence ID" value="NZ_RZUI01000004.1"/>
</dbReference>
<dbReference type="AlphaFoldDB" id="A0A5M9ZT33"/>
<sequence length="165" mass="18248">MASYERIKQFAEMHPDQARIIEHETAIVDLESGARVFDITKAAATYIVESKEGVFAVVASATGHLKWRQLGRALGLHQIHLASPELVKERTGYDVGTVGPLFLNGVHMFFDDRLLEHDTVYCGTEDAHHTLAVAPTLIPDSNDIAGYFDSDEYLKQHGSASNPRT</sequence>
<dbReference type="OrthoDB" id="9796920at2"/>
<dbReference type="CDD" id="cd04332">
    <property type="entry name" value="YbaK_like"/>
    <property type="match status" value="1"/>
</dbReference>
<dbReference type="GO" id="GO:0002161">
    <property type="term" value="F:aminoacyl-tRNA deacylase activity"/>
    <property type="evidence" value="ECO:0007669"/>
    <property type="project" value="InterPro"/>
</dbReference>
<name>A0A5M9ZT33_9BIFI</name>
<gene>
    <name evidence="2" type="ORF">EMO89_04900</name>
</gene>
<evidence type="ECO:0000313" key="3">
    <source>
        <dbReference type="Proteomes" id="UP000412028"/>
    </source>
</evidence>
<organism evidence="2 3">
    <name type="scientific">Bifidobacterium tissieri</name>
    <dbReference type="NCBI Taxonomy" id="1630162"/>
    <lineage>
        <taxon>Bacteria</taxon>
        <taxon>Bacillati</taxon>
        <taxon>Actinomycetota</taxon>
        <taxon>Actinomycetes</taxon>
        <taxon>Bifidobacteriales</taxon>
        <taxon>Bifidobacteriaceae</taxon>
        <taxon>Bifidobacterium</taxon>
    </lineage>
</organism>
<feature type="domain" description="YbaK/aminoacyl-tRNA synthetase-associated" evidence="1">
    <location>
        <begin position="37"/>
        <end position="136"/>
    </location>
</feature>
<comment type="caution">
    <text evidence="2">The sequence shown here is derived from an EMBL/GenBank/DDBJ whole genome shotgun (WGS) entry which is preliminary data.</text>
</comment>
<dbReference type="EMBL" id="RZUI01000004">
    <property type="protein sequence ID" value="KAA8830794.1"/>
    <property type="molecule type" value="Genomic_DNA"/>
</dbReference>